<keyword evidence="2" id="KW-0378">Hydrolase</keyword>
<dbReference type="PANTHER" id="PTHR42909">
    <property type="entry name" value="ZGC:136858"/>
    <property type="match status" value="1"/>
</dbReference>
<name>D2VCY1_NAEGR</name>
<dbReference type="EMBL" id="GG738863">
    <property type="protein sequence ID" value="EFC45503.1"/>
    <property type="molecule type" value="Genomic_DNA"/>
</dbReference>
<dbReference type="SUPFAM" id="SSF110581">
    <property type="entry name" value="Indigoidine synthase A-like"/>
    <property type="match status" value="1"/>
</dbReference>
<dbReference type="InParanoid" id="D2VCY1"/>
<evidence type="ECO:0000256" key="2">
    <source>
        <dbReference type="ARBA" id="ARBA00022801"/>
    </source>
</evidence>
<dbReference type="GO" id="GO:0016798">
    <property type="term" value="F:hydrolase activity, acting on glycosyl bonds"/>
    <property type="evidence" value="ECO:0007669"/>
    <property type="project" value="UniProtKB-KW"/>
</dbReference>
<dbReference type="Proteomes" id="UP000006671">
    <property type="component" value="Unassembled WGS sequence"/>
</dbReference>
<dbReference type="GO" id="GO:0005737">
    <property type="term" value="C:cytoplasm"/>
    <property type="evidence" value="ECO:0007669"/>
    <property type="project" value="TreeGrafter"/>
</dbReference>
<dbReference type="OMA" id="GVHREWT"/>
<dbReference type="RefSeq" id="XP_002678247.1">
    <property type="nucleotide sequence ID" value="XM_002678201.1"/>
</dbReference>
<evidence type="ECO:0000256" key="5">
    <source>
        <dbReference type="ARBA" id="ARBA00023295"/>
    </source>
</evidence>
<protein>
    <submittedName>
        <fullName evidence="6">Predicted protein</fullName>
    </submittedName>
</protein>
<reference evidence="6 7" key="1">
    <citation type="journal article" date="2010" name="Cell">
        <title>The genome of Naegleria gruberi illuminates early eukaryotic versatility.</title>
        <authorList>
            <person name="Fritz-Laylin L.K."/>
            <person name="Prochnik S.E."/>
            <person name="Ginger M.L."/>
            <person name="Dacks J.B."/>
            <person name="Carpenter M.L."/>
            <person name="Field M.C."/>
            <person name="Kuo A."/>
            <person name="Paredez A."/>
            <person name="Chapman J."/>
            <person name="Pham J."/>
            <person name="Shu S."/>
            <person name="Neupane R."/>
            <person name="Cipriano M."/>
            <person name="Mancuso J."/>
            <person name="Tu H."/>
            <person name="Salamov A."/>
            <person name="Lindquist E."/>
            <person name="Shapiro H."/>
            <person name="Lucas S."/>
            <person name="Grigoriev I.V."/>
            <person name="Cande W.Z."/>
            <person name="Fulton C."/>
            <person name="Rokhsar D.S."/>
            <person name="Dawson S.C."/>
        </authorList>
    </citation>
    <scope>NUCLEOTIDE SEQUENCE [LARGE SCALE GENOMIC DNA]</scope>
    <source>
        <strain evidence="6 7">NEG-M</strain>
    </source>
</reference>
<keyword evidence="7" id="KW-1185">Reference proteome</keyword>
<sequence>MSAEKAKKNSFDDYLVKAKIHPEVKEALAQNKAVVALESTIISHGMPYPKNIETAKRVEDQIRKYGATPATICIIDGIIHVGINDQELDKFGKLGSEKKVVKCSRRDVALVCSQQKHGATTVSATMLLAHRFGIHVFVTGGIGGVHRVLNNNEIDPMDVSSDLTELGRTPTLVVSAGVKSILDIPRTLEYLETQGVTVASYQTDEFPAFFTSKSGCKAHCRLDSPLECAKLINSNLQLGLNSGMLVAVPIPENLEAKSGILTKAIEQGLTEAKQKNVKGKDVTPFLLQRINELTGGDSLRANIELVLNNARVGAQIAVELSKIQSLNVSFFI</sequence>
<dbReference type="OrthoDB" id="198885at2759"/>
<evidence type="ECO:0000313" key="7">
    <source>
        <dbReference type="Proteomes" id="UP000006671"/>
    </source>
</evidence>
<dbReference type="GeneID" id="8850583"/>
<evidence type="ECO:0000313" key="6">
    <source>
        <dbReference type="EMBL" id="EFC45503.1"/>
    </source>
</evidence>
<evidence type="ECO:0000256" key="3">
    <source>
        <dbReference type="ARBA" id="ARBA00023211"/>
    </source>
</evidence>
<keyword evidence="4" id="KW-0456">Lyase</keyword>
<dbReference type="STRING" id="5762.D2VCY1"/>
<dbReference type="InterPro" id="IPR022830">
    <property type="entry name" value="Indigdn_synthA-like"/>
</dbReference>
<evidence type="ECO:0000256" key="1">
    <source>
        <dbReference type="ARBA" id="ARBA00022723"/>
    </source>
</evidence>
<dbReference type="Gene3D" id="3.40.1790.10">
    <property type="entry name" value="Indigoidine synthase domain"/>
    <property type="match status" value="1"/>
</dbReference>
<dbReference type="VEuPathDB" id="AmoebaDB:NAEGRDRAFT_32917"/>
<dbReference type="KEGG" id="ngr:NAEGRDRAFT_32917"/>
<dbReference type="GO" id="GO:0046872">
    <property type="term" value="F:metal ion binding"/>
    <property type="evidence" value="ECO:0007669"/>
    <property type="project" value="UniProtKB-KW"/>
</dbReference>
<dbReference type="eggNOG" id="KOG3009">
    <property type="taxonomic scope" value="Eukaryota"/>
</dbReference>
<gene>
    <name evidence="6" type="ORF">NAEGRDRAFT_32917</name>
</gene>
<dbReference type="InterPro" id="IPR007342">
    <property type="entry name" value="PsuG"/>
</dbReference>
<keyword evidence="3" id="KW-0464">Manganese</keyword>
<dbReference type="HAMAP" id="MF_01876">
    <property type="entry name" value="PsiMP_glycosidase"/>
    <property type="match status" value="1"/>
</dbReference>
<dbReference type="Pfam" id="PF04227">
    <property type="entry name" value="Indigoidine_A"/>
    <property type="match status" value="1"/>
</dbReference>
<organism evidence="7">
    <name type="scientific">Naegleria gruberi</name>
    <name type="common">Amoeba</name>
    <dbReference type="NCBI Taxonomy" id="5762"/>
    <lineage>
        <taxon>Eukaryota</taxon>
        <taxon>Discoba</taxon>
        <taxon>Heterolobosea</taxon>
        <taxon>Tetramitia</taxon>
        <taxon>Eutetramitia</taxon>
        <taxon>Vahlkampfiidae</taxon>
        <taxon>Naegleria</taxon>
    </lineage>
</organism>
<dbReference type="PANTHER" id="PTHR42909:SF1">
    <property type="entry name" value="CARBOHYDRATE KINASE PFKB DOMAIN-CONTAINING PROTEIN"/>
    <property type="match status" value="1"/>
</dbReference>
<keyword evidence="1" id="KW-0479">Metal-binding</keyword>
<keyword evidence="5" id="KW-0326">Glycosidase</keyword>
<proteinExistence type="inferred from homology"/>
<accession>D2VCY1</accession>
<dbReference type="GO" id="GO:0004730">
    <property type="term" value="F:pseudouridylate synthase activity"/>
    <property type="evidence" value="ECO:0007669"/>
    <property type="project" value="InterPro"/>
</dbReference>
<evidence type="ECO:0000256" key="4">
    <source>
        <dbReference type="ARBA" id="ARBA00023239"/>
    </source>
</evidence>
<dbReference type="AlphaFoldDB" id="D2VCY1"/>